<feature type="region of interest" description="Disordered" evidence="1">
    <location>
        <begin position="138"/>
        <end position="167"/>
    </location>
</feature>
<proteinExistence type="predicted"/>
<evidence type="ECO:0000313" key="2">
    <source>
        <dbReference type="EMBL" id="PFH45590.1"/>
    </source>
</evidence>
<accession>A0A2A9NCZ8</accession>
<evidence type="ECO:0008006" key="4">
    <source>
        <dbReference type="Google" id="ProtNLM"/>
    </source>
</evidence>
<protein>
    <recommendedName>
        <fullName evidence="4">BTB domain-containing protein</fullName>
    </recommendedName>
</protein>
<keyword evidence="3" id="KW-1185">Reference proteome</keyword>
<gene>
    <name evidence="2" type="ORF">AMATHDRAFT_88739</name>
</gene>
<dbReference type="Proteomes" id="UP000242287">
    <property type="component" value="Unassembled WGS sequence"/>
</dbReference>
<dbReference type="AlphaFoldDB" id="A0A2A9NCZ8"/>
<dbReference type="OrthoDB" id="2746456at2759"/>
<organism evidence="2 3">
    <name type="scientific">Amanita thiersii Skay4041</name>
    <dbReference type="NCBI Taxonomy" id="703135"/>
    <lineage>
        <taxon>Eukaryota</taxon>
        <taxon>Fungi</taxon>
        <taxon>Dikarya</taxon>
        <taxon>Basidiomycota</taxon>
        <taxon>Agaricomycotina</taxon>
        <taxon>Agaricomycetes</taxon>
        <taxon>Agaricomycetidae</taxon>
        <taxon>Agaricales</taxon>
        <taxon>Pluteineae</taxon>
        <taxon>Amanitaceae</taxon>
        <taxon>Amanita</taxon>
    </lineage>
</organism>
<name>A0A2A9NCZ8_9AGAR</name>
<evidence type="ECO:0000256" key="1">
    <source>
        <dbReference type="SAM" id="MobiDB-lite"/>
    </source>
</evidence>
<evidence type="ECO:0000313" key="3">
    <source>
        <dbReference type="Proteomes" id="UP000242287"/>
    </source>
</evidence>
<reference evidence="2 3" key="1">
    <citation type="submission" date="2014-02" db="EMBL/GenBank/DDBJ databases">
        <title>Transposable element dynamics among asymbiotic and ectomycorrhizal Amanita fungi.</title>
        <authorList>
            <consortium name="DOE Joint Genome Institute"/>
            <person name="Hess J."/>
            <person name="Skrede I."/>
            <person name="Wolfe B."/>
            <person name="LaButti K."/>
            <person name="Ohm R.A."/>
            <person name="Grigoriev I.V."/>
            <person name="Pringle A."/>
        </authorList>
    </citation>
    <scope>NUCLEOTIDE SEQUENCE [LARGE SCALE GENOMIC DNA]</scope>
    <source>
        <strain evidence="2 3">SKay4041</strain>
    </source>
</reference>
<dbReference type="EMBL" id="KZ302332">
    <property type="protein sequence ID" value="PFH45590.1"/>
    <property type="molecule type" value="Genomic_DNA"/>
</dbReference>
<sequence>MAGGIKDRLLSQKPRNRTKNLEAKTTAYCTRETLKQTYLHFISAHHFFHSLNKRNHVSDIKQHFASRLVLHNHFLSSVTTISPFTTITVYSLANTLLTLGMDALHWRKSVPESNSDRFRSPSYEILDDEISIGTIKYPETSPITGKRARESSSDDSGYASPKPQKAPKKYVECKKHWLSDGSTLVQIGKTRYKLNRSTLVRHSKWFRRKIQKGSEKRIHSSDHDTVFTVTDHVYELDDLDITSKDFETWLDAINDSIMLERRWPEELSSLTTTVLPDATNTVNIGREYGITSIIKRAMYELVRTEGFRDKEDDDDGTPSVEDQELALLLTTRGHLTRLWMAKAIPDNTFLRNCPSLSLSNYQESCLFEASFQDLYRLYMHETGIFQKFKYDPVCGLQALIDVPWAEGEKWDPAYDGVIPVVNQYLCKDCSMALRCGWKENREELWELLDEWFGITMKGRDTEGERKD</sequence>